<comment type="caution">
    <text evidence="1">The sequence shown here is derived from an EMBL/GenBank/DDBJ whole genome shotgun (WGS) entry which is preliminary data.</text>
</comment>
<keyword evidence="2" id="KW-1185">Reference proteome</keyword>
<gene>
    <name evidence="1" type="ORF">Prum_067640</name>
</gene>
<name>A0A6V8L785_9ACTN</name>
<proteinExistence type="predicted"/>
<evidence type="ECO:0000313" key="1">
    <source>
        <dbReference type="EMBL" id="GFJ93122.1"/>
    </source>
</evidence>
<evidence type="ECO:0000313" key="2">
    <source>
        <dbReference type="Proteomes" id="UP000482960"/>
    </source>
</evidence>
<sequence>MYLVRFDNGVVKGGRSENPAGRLGTLAATAARLGLRVTHTWTSPRLTNMRMRERELLGLLKSMGRRTPGGREYFLHVPFTLAKAQMETWLKPGRHYWGHDCRQCELQDVFGVSATVVLASQMLGWRGDFLVVTVDFDLPCGGCFQAKVEDGDVTYGRLVLDPGDQVNLEVERSRGSWIVWAVTSGGTLAPAPALTAK</sequence>
<dbReference type="EMBL" id="BLPG01000001">
    <property type="protein sequence ID" value="GFJ93122.1"/>
    <property type="molecule type" value="Genomic_DNA"/>
</dbReference>
<reference evidence="1 2" key="2">
    <citation type="submission" date="2020-03" db="EMBL/GenBank/DDBJ databases">
        <authorList>
            <person name="Ichikawa N."/>
            <person name="Kimura A."/>
            <person name="Kitahashi Y."/>
            <person name="Uohara A."/>
        </authorList>
    </citation>
    <scope>NUCLEOTIDE SEQUENCE [LARGE SCALE GENOMIC DNA]</scope>
    <source>
        <strain evidence="1 2">NBRC 108638</strain>
    </source>
</reference>
<dbReference type="RefSeq" id="WP_173079825.1">
    <property type="nucleotide sequence ID" value="NZ_BLPG01000001.1"/>
</dbReference>
<accession>A0A6V8L785</accession>
<dbReference type="Proteomes" id="UP000482960">
    <property type="component" value="Unassembled WGS sequence"/>
</dbReference>
<organism evidence="1 2">
    <name type="scientific">Phytohabitans rumicis</name>
    <dbReference type="NCBI Taxonomy" id="1076125"/>
    <lineage>
        <taxon>Bacteria</taxon>
        <taxon>Bacillati</taxon>
        <taxon>Actinomycetota</taxon>
        <taxon>Actinomycetes</taxon>
        <taxon>Micromonosporales</taxon>
        <taxon>Micromonosporaceae</taxon>
    </lineage>
</organism>
<protein>
    <submittedName>
        <fullName evidence="1">Uncharacterized protein</fullName>
    </submittedName>
</protein>
<dbReference type="AlphaFoldDB" id="A0A6V8L785"/>
<reference evidence="1 2" key="1">
    <citation type="submission" date="2020-03" db="EMBL/GenBank/DDBJ databases">
        <title>Whole genome shotgun sequence of Phytohabitans rumicis NBRC 108638.</title>
        <authorList>
            <person name="Komaki H."/>
            <person name="Tamura T."/>
        </authorList>
    </citation>
    <scope>NUCLEOTIDE SEQUENCE [LARGE SCALE GENOMIC DNA]</scope>
    <source>
        <strain evidence="1 2">NBRC 108638</strain>
    </source>
</reference>